<dbReference type="EMBL" id="CADCXN010000063">
    <property type="protein sequence ID" value="CAA9891121.1"/>
    <property type="molecule type" value="Genomic_DNA"/>
</dbReference>
<dbReference type="Proteomes" id="UP000494216">
    <property type="component" value="Unassembled WGS sequence"/>
</dbReference>
<evidence type="ECO:0000313" key="1">
    <source>
        <dbReference type="EMBL" id="CAA9891121.1"/>
    </source>
</evidence>
<proteinExistence type="predicted"/>
<comment type="caution">
    <text evidence="1">The sequence shown here is derived from an EMBL/GenBank/DDBJ whole genome shotgun (WGS) entry which is preliminary data.</text>
</comment>
<sequence>MSLLEKMRIKGFTVALSDDDFNVTPYEQLDKPQLEFLKSHRTEIMRELRQEQSANDDYHYCDFEWESPNDIESQLPAVQSLQAEMIPEPFRAWLADVSHRMQTPGDFAAVSSIVIVGSLIGAGCSIKPKRLDDWEVIPNVWGACIGRPSTTNRK</sequence>
<evidence type="ECO:0008006" key="3">
    <source>
        <dbReference type="Google" id="ProtNLM"/>
    </source>
</evidence>
<protein>
    <recommendedName>
        <fullName evidence="3">TubC N-terminal docking domain-containing protein</fullName>
    </recommendedName>
</protein>
<evidence type="ECO:0000313" key="2">
    <source>
        <dbReference type="Proteomes" id="UP000494216"/>
    </source>
</evidence>
<name>A0A8S0YA53_9GAMM</name>
<gene>
    <name evidence="1" type="ORF">METHB2_340039</name>
</gene>
<dbReference type="RefSeq" id="WP_174626007.1">
    <property type="nucleotide sequence ID" value="NZ_CADCXN010000063.1"/>
</dbReference>
<keyword evidence="2" id="KW-1185">Reference proteome</keyword>
<dbReference type="AlphaFoldDB" id="A0A8S0YA53"/>
<accession>A0A8S0YA53</accession>
<reference evidence="1 2" key="1">
    <citation type="submission" date="2020-02" db="EMBL/GenBank/DDBJ databases">
        <authorList>
            <person name="Hogendoorn C."/>
        </authorList>
    </citation>
    <scope>NUCLEOTIDE SEQUENCE [LARGE SCALE GENOMIC DNA]</scope>
    <source>
        <strain evidence="1">METHB21</strain>
    </source>
</reference>
<organism evidence="1 2">
    <name type="scientific">Candidatus Methylobacter favarea</name>
    <dbReference type="NCBI Taxonomy" id="2707345"/>
    <lineage>
        <taxon>Bacteria</taxon>
        <taxon>Pseudomonadati</taxon>
        <taxon>Pseudomonadota</taxon>
        <taxon>Gammaproteobacteria</taxon>
        <taxon>Methylococcales</taxon>
        <taxon>Methylococcaceae</taxon>
        <taxon>Methylobacter</taxon>
    </lineage>
</organism>